<dbReference type="Pfam" id="PF00005">
    <property type="entry name" value="ABC_tran"/>
    <property type="match status" value="1"/>
</dbReference>
<keyword evidence="3 5" id="KW-1133">Transmembrane helix</keyword>
<evidence type="ECO:0000313" key="7">
    <source>
        <dbReference type="EMBL" id="KAF7494129.1"/>
    </source>
</evidence>
<dbReference type="InterPro" id="IPR003439">
    <property type="entry name" value="ABC_transporter-like_ATP-bd"/>
</dbReference>
<dbReference type="PANTHER" id="PTHR43038">
    <property type="entry name" value="ATP-BINDING CASSETTE, SUB-FAMILY H, MEMBER 1"/>
    <property type="match status" value="1"/>
</dbReference>
<dbReference type="PROSITE" id="PS51012">
    <property type="entry name" value="ABC_TM2"/>
    <property type="match status" value="1"/>
</dbReference>
<feature type="transmembrane region" description="Helical" evidence="5">
    <location>
        <begin position="554"/>
        <end position="574"/>
    </location>
</feature>
<reference evidence="9" key="1">
    <citation type="journal article" date="2020" name="PLoS Negl. Trop. Dis.">
        <title>High-quality nuclear genome for Sarcoptes scabiei-A critical resource for a neglected parasite.</title>
        <authorList>
            <person name="Korhonen P.K."/>
            <person name="Gasser R.B."/>
            <person name="Ma G."/>
            <person name="Wang T."/>
            <person name="Stroehlein A.J."/>
            <person name="Young N.D."/>
            <person name="Ang C.S."/>
            <person name="Fernando D.D."/>
            <person name="Lu H.C."/>
            <person name="Taylor S."/>
            <person name="Reynolds S.L."/>
            <person name="Mofiz E."/>
            <person name="Najaraj S.H."/>
            <person name="Gowda H."/>
            <person name="Madugundu A."/>
            <person name="Renuse S."/>
            <person name="Holt D."/>
            <person name="Pandey A."/>
            <person name="Papenfuss A.T."/>
            <person name="Fischer K."/>
        </authorList>
    </citation>
    <scope>NUCLEOTIDE SEQUENCE [LARGE SCALE GENOMIC DNA]</scope>
</reference>
<evidence type="ECO:0000256" key="1">
    <source>
        <dbReference type="ARBA" id="ARBA00004141"/>
    </source>
</evidence>
<dbReference type="SUPFAM" id="SSF52540">
    <property type="entry name" value="P-loop containing nucleoside triphosphate hydrolases"/>
    <property type="match status" value="1"/>
</dbReference>
<keyword evidence="4 5" id="KW-0472">Membrane</keyword>
<feature type="transmembrane region" description="Helical" evidence="5">
    <location>
        <begin position="645"/>
        <end position="669"/>
    </location>
</feature>
<dbReference type="EnsemblMetazoa" id="SSS_8063s_mrna">
    <property type="protein sequence ID" value="KAF7494129.1"/>
    <property type="gene ID" value="SSS_8063"/>
</dbReference>
<feature type="domain" description="ABC transmembrane type-2" evidence="6">
    <location>
        <begin position="442"/>
        <end position="670"/>
    </location>
</feature>
<dbReference type="GO" id="GO:0043190">
    <property type="term" value="C:ATP-binding cassette (ABC) transporter complex"/>
    <property type="evidence" value="ECO:0007669"/>
    <property type="project" value="InterPro"/>
</dbReference>
<evidence type="ECO:0000256" key="2">
    <source>
        <dbReference type="ARBA" id="ARBA00022692"/>
    </source>
</evidence>
<reference evidence="8" key="3">
    <citation type="submission" date="2022-06" db="UniProtKB">
        <authorList>
            <consortium name="EnsemblMetazoa"/>
        </authorList>
    </citation>
    <scope>IDENTIFICATION</scope>
</reference>
<evidence type="ECO:0000313" key="9">
    <source>
        <dbReference type="Proteomes" id="UP000070412"/>
    </source>
</evidence>
<dbReference type="InterPro" id="IPR013525">
    <property type="entry name" value="ABC2_TM"/>
</dbReference>
<evidence type="ECO:0000259" key="6">
    <source>
        <dbReference type="PROSITE" id="PS51012"/>
    </source>
</evidence>
<name>A0A834VGE3_SARSC</name>
<organism evidence="7">
    <name type="scientific">Sarcoptes scabiei</name>
    <name type="common">Itch mite</name>
    <name type="synonym">Acarus scabiei</name>
    <dbReference type="NCBI Taxonomy" id="52283"/>
    <lineage>
        <taxon>Eukaryota</taxon>
        <taxon>Metazoa</taxon>
        <taxon>Ecdysozoa</taxon>
        <taxon>Arthropoda</taxon>
        <taxon>Chelicerata</taxon>
        <taxon>Arachnida</taxon>
        <taxon>Acari</taxon>
        <taxon>Acariformes</taxon>
        <taxon>Sarcoptiformes</taxon>
        <taxon>Astigmata</taxon>
        <taxon>Psoroptidia</taxon>
        <taxon>Sarcoptoidea</taxon>
        <taxon>Sarcoptidae</taxon>
        <taxon>Sarcoptinae</taxon>
        <taxon>Sarcoptes</taxon>
    </lineage>
</organism>
<dbReference type="AlphaFoldDB" id="A0A834VGE3"/>
<dbReference type="InterPro" id="IPR000412">
    <property type="entry name" value="ABC_2_transport"/>
</dbReference>
<comment type="subcellular location">
    <subcellularLocation>
        <location evidence="1">Membrane</location>
        <topology evidence="1">Multi-pass membrane protein</topology>
    </subcellularLocation>
</comment>
<dbReference type="Gene3D" id="3.40.50.300">
    <property type="entry name" value="P-loop containing nucleotide triphosphate hydrolases"/>
    <property type="match status" value="1"/>
</dbReference>
<dbReference type="Pfam" id="PF12698">
    <property type="entry name" value="ABC2_membrane_3"/>
    <property type="match status" value="1"/>
</dbReference>
<dbReference type="PROSITE" id="PS00211">
    <property type="entry name" value="ABC_TRANSPORTER_1"/>
    <property type="match status" value="1"/>
</dbReference>
<evidence type="ECO:0000256" key="3">
    <source>
        <dbReference type="ARBA" id="ARBA00022989"/>
    </source>
</evidence>
<dbReference type="GO" id="GO:0016887">
    <property type="term" value="F:ATP hydrolysis activity"/>
    <property type="evidence" value="ECO:0007669"/>
    <property type="project" value="InterPro"/>
</dbReference>
<protein>
    <submittedName>
        <fullName evidence="7">ABC transporter G family member 20</fullName>
    </submittedName>
</protein>
<proteinExistence type="predicted"/>
<dbReference type="GO" id="GO:0140359">
    <property type="term" value="F:ABC-type transporter activity"/>
    <property type="evidence" value="ECO:0007669"/>
    <property type="project" value="InterPro"/>
</dbReference>
<feature type="transmembrane region" description="Helical" evidence="5">
    <location>
        <begin position="586"/>
        <end position="606"/>
    </location>
</feature>
<dbReference type="PRINTS" id="PR00164">
    <property type="entry name" value="ABC2TRNSPORT"/>
</dbReference>
<keyword evidence="2 5" id="KW-0812">Transmembrane</keyword>
<gene>
    <name evidence="7" type="ORF">SSS_8063</name>
</gene>
<dbReference type="InterPro" id="IPR017871">
    <property type="entry name" value="ABC_transporter-like_CS"/>
</dbReference>
<keyword evidence="9" id="KW-1185">Reference proteome</keyword>
<dbReference type="InterPro" id="IPR047817">
    <property type="entry name" value="ABC2_TM_bact-type"/>
</dbReference>
<feature type="transmembrane region" description="Helical" evidence="5">
    <location>
        <begin position="520"/>
        <end position="548"/>
    </location>
</feature>
<dbReference type="GO" id="GO:0005524">
    <property type="term" value="F:ATP binding"/>
    <property type="evidence" value="ECO:0007669"/>
    <property type="project" value="InterPro"/>
</dbReference>
<dbReference type="PANTHER" id="PTHR43038:SF3">
    <property type="entry name" value="ABC TRANSPORTER G FAMILY MEMBER 20 ISOFORM X1"/>
    <property type="match status" value="1"/>
</dbReference>
<evidence type="ECO:0000256" key="5">
    <source>
        <dbReference type="SAM" id="Phobius"/>
    </source>
</evidence>
<dbReference type="EMBL" id="WVUK01000054">
    <property type="protein sequence ID" value="KAF7494129.1"/>
    <property type="molecule type" value="Genomic_DNA"/>
</dbReference>
<evidence type="ECO:0000313" key="8">
    <source>
        <dbReference type="EnsemblMetazoa" id="KAF7494129.1"/>
    </source>
</evidence>
<sequence>MPQEIGLFDEFTIKETLFFFGRLYRLKKDTIRNRIEFLISFLELPDKNCFVGKLSGGQKRRVSLASALVHKPPLLVLDEPTVGVDPVLRQSIWRHLRSLSSQEGITIIITTHYIDEAQYANTVAFMRHGILLEEGNPQQLIEQSGLNNLEEVFLALCNCKERKNLFDRKISCEKIQSSITIKSDFDRANSIETNLDNKAQNLHGNKFDDQPKTNRLLSSDNSKIYHSQTYRIQEYSGPIQLNEISYHGDSFTNRIRPQVVQRLLMKRNKILDHFARSSALLTKNFIRMWRNLPVMLFASLIPVLQCTLFFLCLGRNPYDIPISVYNGEIDPTYSNIFNRTKLDNLYSRLLLDEIDNHTINLVFVDTLEQGLMAVRSGQTKGLISFRPNFTRATFEKSVDFMSLTVENLEESFIDLHLDMSSQFHAAKIKEKIFEAYHKFSRKLLLENGYLPQLADSPVRISEPIMGNEDPTVTEFMAPGFIMSLSFFASIATAALTLVLERKDGLLERSLVSGVYPNEYIISHVITQTIVVIIQIILVLLMAFFIFHIPNRGPIFWISVLIVMQGVCGMAYGILISAIAKEENFTLAACMGSMFPQFLLSGVVWPVDTMPQFLIYLSTFLSQAKAIDAVRYMLYRGWDPFNHWDVSLGFIISASWTVVFLFIATILFNINKS</sequence>
<evidence type="ECO:0000256" key="4">
    <source>
        <dbReference type="ARBA" id="ARBA00023136"/>
    </source>
</evidence>
<accession>A0A834VGE3</accession>
<dbReference type="InterPro" id="IPR027417">
    <property type="entry name" value="P-loop_NTPase"/>
</dbReference>
<reference evidence="7" key="2">
    <citation type="submission" date="2020-01" db="EMBL/GenBank/DDBJ databases">
        <authorList>
            <person name="Korhonen P.K.K."/>
            <person name="Guangxu M.G."/>
            <person name="Wang T.W."/>
            <person name="Stroehlein A.J.S."/>
            <person name="Young N.D."/>
            <person name="Ang C.-S.A."/>
            <person name="Fernando D.W.F."/>
            <person name="Lu H.L."/>
            <person name="Taylor S.T."/>
            <person name="Ehtesham M.E.M."/>
            <person name="Najaraj S.H.N."/>
            <person name="Harsha G.H.G."/>
            <person name="Madugundu A.M."/>
            <person name="Renuse S.R."/>
            <person name="Holt D.H."/>
            <person name="Pandey A.P."/>
            <person name="Papenfuss A.P."/>
            <person name="Gasser R.B.G."/>
            <person name="Fischer K.F."/>
        </authorList>
    </citation>
    <scope>NUCLEOTIDE SEQUENCE</scope>
    <source>
        <strain evidence="7">SSS_KF_BRIS2020</strain>
    </source>
</reference>
<dbReference type="OrthoDB" id="6506350at2759"/>
<dbReference type="Proteomes" id="UP000070412">
    <property type="component" value="Unassembled WGS sequence"/>
</dbReference>
<feature type="transmembrane region" description="Helical" evidence="5">
    <location>
        <begin position="475"/>
        <end position="499"/>
    </location>
</feature>